<keyword evidence="4 7" id="KW-0812">Transmembrane</keyword>
<feature type="transmembrane region" description="Helical" evidence="7">
    <location>
        <begin position="77"/>
        <end position="102"/>
    </location>
</feature>
<organism evidence="9 10">
    <name type="scientific">Olsenella uli (strain ATCC 49627 / DSM 7084 / CCUG 31166 / CIP 109912 / JCM 12494 / LMG 11480 / NCIMB 702895 / VPI D76D-27C)</name>
    <name type="common">Lactobacillus uli</name>
    <dbReference type="NCBI Taxonomy" id="633147"/>
    <lineage>
        <taxon>Bacteria</taxon>
        <taxon>Bacillati</taxon>
        <taxon>Actinomycetota</taxon>
        <taxon>Coriobacteriia</taxon>
        <taxon>Coriobacteriales</taxon>
        <taxon>Atopobiaceae</taxon>
        <taxon>Olsenella</taxon>
    </lineage>
</organism>
<dbReference type="PATRIC" id="fig|633147.7.peg.33"/>
<feature type="transmembrane region" description="Helical" evidence="7">
    <location>
        <begin position="276"/>
        <end position="293"/>
    </location>
</feature>
<dbReference type="Proteomes" id="UP000000333">
    <property type="component" value="Chromosome"/>
</dbReference>
<evidence type="ECO:0000256" key="5">
    <source>
        <dbReference type="ARBA" id="ARBA00022989"/>
    </source>
</evidence>
<evidence type="ECO:0000256" key="6">
    <source>
        <dbReference type="ARBA" id="ARBA00023136"/>
    </source>
</evidence>
<feature type="transmembrane region" description="Helical" evidence="7">
    <location>
        <begin position="114"/>
        <end position="134"/>
    </location>
</feature>
<dbReference type="CDD" id="cd06261">
    <property type="entry name" value="TM_PBP2"/>
    <property type="match status" value="1"/>
</dbReference>
<keyword evidence="2 7" id="KW-0813">Transport</keyword>
<proteinExistence type="inferred from homology"/>
<evidence type="ECO:0000256" key="2">
    <source>
        <dbReference type="ARBA" id="ARBA00022448"/>
    </source>
</evidence>
<sequence>MSKKKVKGGSIRQSSIKKWAIIFICPVFAAFCIGFVWPFLQGIYLSFCNFKLVSKATWVGLDNYAAAFADASFAHSFWYTASTAIVSLALINLIAFAVAYVLTQGIKGSNIFRTVFFMPNLIGGIVLGYIWSMIFDGILQAYGTSILLDTTYGYWGLIILMCWQQIGYMMIIYIAGLQAVPEDMIEAAKIDGASKWQTLTKVVIPNVMPSITICVFLSLTNGFKLFDQNLALTGGLPYIIQPDGSTINTTEMMALNIYNTFYTTGAATRGVAQAKAVIFFVLVAGLGLAQLAYTRKREVQQ</sequence>
<feature type="domain" description="ABC transmembrane type-1" evidence="8">
    <location>
        <begin position="77"/>
        <end position="290"/>
    </location>
</feature>
<feature type="transmembrane region" description="Helical" evidence="7">
    <location>
        <begin position="20"/>
        <end position="40"/>
    </location>
</feature>
<dbReference type="eggNOG" id="COG1175">
    <property type="taxonomic scope" value="Bacteria"/>
</dbReference>
<evidence type="ECO:0000256" key="4">
    <source>
        <dbReference type="ARBA" id="ARBA00022692"/>
    </source>
</evidence>
<comment type="similarity">
    <text evidence="7">Belongs to the binding-protein-dependent transport system permease family.</text>
</comment>
<dbReference type="OrthoDB" id="3810889at2"/>
<name>E1QWT1_OLSUV</name>
<evidence type="ECO:0000313" key="10">
    <source>
        <dbReference type="Proteomes" id="UP000000333"/>
    </source>
</evidence>
<comment type="subcellular location">
    <subcellularLocation>
        <location evidence="1 7">Cell membrane</location>
        <topology evidence="1 7">Multi-pass membrane protein</topology>
    </subcellularLocation>
</comment>
<protein>
    <submittedName>
        <fullName evidence="9">Carbohydrate ABC transporter membrane protein 1, CUT1 family</fullName>
    </submittedName>
</protein>
<evidence type="ECO:0000256" key="3">
    <source>
        <dbReference type="ARBA" id="ARBA00022475"/>
    </source>
</evidence>
<evidence type="ECO:0000313" key="9">
    <source>
        <dbReference type="EMBL" id="ADK68584.1"/>
    </source>
</evidence>
<reference evidence="9 10" key="1">
    <citation type="journal article" date="2010" name="Stand. Genomic Sci.">
        <title>Complete genome sequence of Olsenella uli type strain (VPI D76D-27C).</title>
        <authorList>
            <person name="Goker M."/>
            <person name="Held B."/>
            <person name="Lucas S."/>
            <person name="Nolan M."/>
            <person name="Yasawong M."/>
            <person name="Glavina Del Rio T."/>
            <person name="Tice H."/>
            <person name="Cheng J.F."/>
            <person name="Bruce D."/>
            <person name="Detter J.C."/>
            <person name="Tapia R."/>
            <person name="Han C."/>
            <person name="Goodwin L."/>
            <person name="Pitluck S."/>
            <person name="Liolios K."/>
            <person name="Ivanova N."/>
            <person name="Mavromatis K."/>
            <person name="Mikhailova N."/>
            <person name="Pati A."/>
            <person name="Chen A."/>
            <person name="Palaniappan K."/>
            <person name="Land M."/>
            <person name="Hauser L."/>
            <person name="Chang Y.J."/>
            <person name="Jeffries C.D."/>
            <person name="Rohde M."/>
            <person name="Sikorski J."/>
            <person name="Pukall R."/>
            <person name="Woyke T."/>
            <person name="Bristow J."/>
            <person name="Eisen J.A."/>
            <person name="Markowitz V."/>
            <person name="Hugenholtz P."/>
            <person name="Kyrpides N.C."/>
            <person name="Klenk H.P."/>
            <person name="Lapidus A."/>
        </authorList>
    </citation>
    <scope>NUCLEOTIDE SEQUENCE [LARGE SCALE GENOMIC DNA]</scope>
    <source>
        <strain evidence="10">ATCC 49627 / DSM 7084 / CIP 109912 / JCM 12494 / NCIMB 702895 / VPI D76D-27C</strain>
    </source>
</reference>
<dbReference type="STRING" id="633147.Olsu_1485"/>
<dbReference type="SUPFAM" id="SSF161098">
    <property type="entry name" value="MetI-like"/>
    <property type="match status" value="1"/>
</dbReference>
<dbReference type="GO" id="GO:0005886">
    <property type="term" value="C:plasma membrane"/>
    <property type="evidence" value="ECO:0007669"/>
    <property type="project" value="UniProtKB-SubCell"/>
</dbReference>
<dbReference type="PANTHER" id="PTHR30193">
    <property type="entry name" value="ABC TRANSPORTER PERMEASE PROTEIN"/>
    <property type="match status" value="1"/>
</dbReference>
<feature type="transmembrane region" description="Helical" evidence="7">
    <location>
        <begin position="154"/>
        <end position="177"/>
    </location>
</feature>
<evidence type="ECO:0000256" key="1">
    <source>
        <dbReference type="ARBA" id="ARBA00004651"/>
    </source>
</evidence>
<dbReference type="KEGG" id="ols:Olsu_1485"/>
<dbReference type="InterPro" id="IPR000515">
    <property type="entry name" value="MetI-like"/>
</dbReference>
<feature type="transmembrane region" description="Helical" evidence="7">
    <location>
        <begin position="198"/>
        <end position="219"/>
    </location>
</feature>
<dbReference type="InterPro" id="IPR035906">
    <property type="entry name" value="MetI-like_sf"/>
</dbReference>
<dbReference type="PROSITE" id="PS50928">
    <property type="entry name" value="ABC_TM1"/>
    <property type="match status" value="1"/>
</dbReference>
<accession>E1QWT1</accession>
<dbReference type="AlphaFoldDB" id="E1QWT1"/>
<dbReference type="Gene3D" id="1.10.3720.10">
    <property type="entry name" value="MetI-like"/>
    <property type="match status" value="1"/>
</dbReference>
<keyword evidence="10" id="KW-1185">Reference proteome</keyword>
<dbReference type="EMBL" id="CP002106">
    <property type="protein sequence ID" value="ADK68584.1"/>
    <property type="molecule type" value="Genomic_DNA"/>
</dbReference>
<keyword evidence="5 7" id="KW-1133">Transmembrane helix</keyword>
<dbReference type="RefSeq" id="WP_013252336.1">
    <property type="nucleotide sequence ID" value="NC_014363.1"/>
</dbReference>
<dbReference type="Pfam" id="PF00528">
    <property type="entry name" value="BPD_transp_1"/>
    <property type="match status" value="1"/>
</dbReference>
<dbReference type="PANTHER" id="PTHR30193:SF37">
    <property type="entry name" value="INNER MEMBRANE ABC TRANSPORTER PERMEASE PROTEIN YCJO"/>
    <property type="match status" value="1"/>
</dbReference>
<dbReference type="GO" id="GO:0055085">
    <property type="term" value="P:transmembrane transport"/>
    <property type="evidence" value="ECO:0007669"/>
    <property type="project" value="InterPro"/>
</dbReference>
<keyword evidence="3" id="KW-1003">Cell membrane</keyword>
<dbReference type="InterPro" id="IPR051393">
    <property type="entry name" value="ABC_transporter_permease"/>
</dbReference>
<evidence type="ECO:0000256" key="7">
    <source>
        <dbReference type="RuleBase" id="RU363032"/>
    </source>
</evidence>
<dbReference type="HOGENOM" id="CLU_016047_0_0_11"/>
<evidence type="ECO:0000259" key="8">
    <source>
        <dbReference type="PROSITE" id="PS50928"/>
    </source>
</evidence>
<keyword evidence="6 7" id="KW-0472">Membrane</keyword>
<gene>
    <name evidence="9" type="ordered locus">Olsu_1485</name>
</gene>
<dbReference type="GeneID" id="78512873"/>